<dbReference type="Proteomes" id="UP000431901">
    <property type="component" value="Unassembled WGS sequence"/>
</dbReference>
<evidence type="ECO:0000313" key="5">
    <source>
        <dbReference type="EMBL" id="MXQ66556.1"/>
    </source>
</evidence>
<dbReference type="GO" id="GO:0003700">
    <property type="term" value="F:DNA-binding transcription factor activity"/>
    <property type="evidence" value="ECO:0007669"/>
    <property type="project" value="InterPro"/>
</dbReference>
<dbReference type="InterPro" id="IPR036388">
    <property type="entry name" value="WH-like_DNA-bd_sf"/>
</dbReference>
<dbReference type="Gene3D" id="1.20.120.530">
    <property type="entry name" value="GntR ligand-binding domain-like"/>
    <property type="match status" value="1"/>
</dbReference>
<keyword evidence="2" id="KW-0238">DNA-binding</keyword>
<feature type="domain" description="HTH gntR-type" evidence="4">
    <location>
        <begin position="5"/>
        <end position="72"/>
    </location>
</feature>
<protein>
    <submittedName>
        <fullName evidence="5">FCD domain-containing protein</fullName>
    </submittedName>
</protein>
<reference evidence="5 6" key="1">
    <citation type="submission" date="2019-12" db="EMBL/GenBank/DDBJ databases">
        <title>Nocardia macrotermitis sp. nov. and Nocardia aurantia sp. nov., isolated from the gut of the fungus growing-termite Macrotermes natalensis.</title>
        <authorList>
            <person name="Christine B."/>
            <person name="Rene B."/>
        </authorList>
    </citation>
    <scope>NUCLEOTIDE SEQUENCE [LARGE SCALE GENOMIC DNA]</scope>
    <source>
        <strain evidence="5 6">DSM 102126</strain>
    </source>
</reference>
<dbReference type="PROSITE" id="PS50949">
    <property type="entry name" value="HTH_GNTR"/>
    <property type="match status" value="1"/>
</dbReference>
<comment type="caution">
    <text evidence="5">The sequence shown here is derived from an EMBL/GenBank/DDBJ whole genome shotgun (WGS) entry which is preliminary data.</text>
</comment>
<dbReference type="AlphaFoldDB" id="A0A6I4WFC7"/>
<dbReference type="EMBL" id="WUTW01000004">
    <property type="protein sequence ID" value="MXQ66556.1"/>
    <property type="molecule type" value="Genomic_DNA"/>
</dbReference>
<dbReference type="GO" id="GO:0003677">
    <property type="term" value="F:DNA binding"/>
    <property type="evidence" value="ECO:0007669"/>
    <property type="project" value="UniProtKB-KW"/>
</dbReference>
<sequence>MARPPTVQDYVLAELRRAIVAGELRPGRPIRQESLAASLGVSRVPVREALKVLEGEGQVVHRPHHGYAVAELSLADLREVYLMRALLESEAARTAVVHITDAEIERVVAAQRDVAAASAAGDLAAMTEANRRFHFAILGASQLPRLLRVVRSLWDATDTYRSVYYNAPTHRETVEREHAAIVAALRERDAARLVALLAEHRDHAVAALSTIISDERERP</sequence>
<gene>
    <name evidence="5" type="ORF">GQ466_21285</name>
</gene>
<keyword evidence="1" id="KW-0805">Transcription regulation</keyword>
<evidence type="ECO:0000256" key="1">
    <source>
        <dbReference type="ARBA" id="ARBA00023015"/>
    </source>
</evidence>
<accession>A0A6I4WFC7</accession>
<dbReference type="PANTHER" id="PTHR43537">
    <property type="entry name" value="TRANSCRIPTIONAL REGULATOR, GNTR FAMILY"/>
    <property type="match status" value="1"/>
</dbReference>
<dbReference type="SMART" id="SM00895">
    <property type="entry name" value="FCD"/>
    <property type="match status" value="1"/>
</dbReference>
<evidence type="ECO:0000259" key="4">
    <source>
        <dbReference type="PROSITE" id="PS50949"/>
    </source>
</evidence>
<dbReference type="Pfam" id="PF07729">
    <property type="entry name" value="FCD"/>
    <property type="match status" value="1"/>
</dbReference>
<proteinExistence type="predicted"/>
<dbReference type="InterPro" id="IPR008920">
    <property type="entry name" value="TF_FadR/GntR_C"/>
</dbReference>
<dbReference type="RefSeq" id="WP_161104742.1">
    <property type="nucleotide sequence ID" value="NZ_JBHLYI010000018.1"/>
</dbReference>
<evidence type="ECO:0000313" key="6">
    <source>
        <dbReference type="Proteomes" id="UP000431901"/>
    </source>
</evidence>
<keyword evidence="6" id="KW-1185">Reference proteome</keyword>
<dbReference type="Pfam" id="PF00392">
    <property type="entry name" value="GntR"/>
    <property type="match status" value="1"/>
</dbReference>
<dbReference type="SUPFAM" id="SSF48008">
    <property type="entry name" value="GntR ligand-binding domain-like"/>
    <property type="match status" value="1"/>
</dbReference>
<dbReference type="InterPro" id="IPR036390">
    <property type="entry name" value="WH_DNA-bd_sf"/>
</dbReference>
<dbReference type="InterPro" id="IPR000524">
    <property type="entry name" value="Tscrpt_reg_HTH_GntR"/>
</dbReference>
<keyword evidence="3" id="KW-0804">Transcription</keyword>
<dbReference type="Gene3D" id="1.10.10.10">
    <property type="entry name" value="Winged helix-like DNA-binding domain superfamily/Winged helix DNA-binding domain"/>
    <property type="match status" value="1"/>
</dbReference>
<dbReference type="InterPro" id="IPR011711">
    <property type="entry name" value="GntR_C"/>
</dbReference>
<dbReference type="SUPFAM" id="SSF46785">
    <property type="entry name" value="Winged helix' DNA-binding domain"/>
    <property type="match status" value="1"/>
</dbReference>
<evidence type="ECO:0000256" key="2">
    <source>
        <dbReference type="ARBA" id="ARBA00023125"/>
    </source>
</evidence>
<dbReference type="CDD" id="cd07377">
    <property type="entry name" value="WHTH_GntR"/>
    <property type="match status" value="1"/>
</dbReference>
<evidence type="ECO:0000256" key="3">
    <source>
        <dbReference type="ARBA" id="ARBA00023163"/>
    </source>
</evidence>
<dbReference type="SMART" id="SM00345">
    <property type="entry name" value="HTH_GNTR"/>
    <property type="match status" value="1"/>
</dbReference>
<name>A0A6I4WFC7_9ACTN</name>
<organism evidence="5 6">
    <name type="scientific">Actinomadura rayongensis</name>
    <dbReference type="NCBI Taxonomy" id="1429076"/>
    <lineage>
        <taxon>Bacteria</taxon>
        <taxon>Bacillati</taxon>
        <taxon>Actinomycetota</taxon>
        <taxon>Actinomycetes</taxon>
        <taxon>Streptosporangiales</taxon>
        <taxon>Thermomonosporaceae</taxon>
        <taxon>Actinomadura</taxon>
    </lineage>
</organism>
<dbReference type="PANTHER" id="PTHR43537:SF41">
    <property type="entry name" value="TRANSCRIPTIONAL REGULATORY PROTEIN"/>
    <property type="match status" value="1"/>
</dbReference>
<dbReference type="OrthoDB" id="5182935at2"/>